<feature type="compositionally biased region" description="Basic and acidic residues" evidence="1">
    <location>
        <begin position="61"/>
        <end position="88"/>
    </location>
</feature>
<dbReference type="AlphaFoldDB" id="A0A0H2R363"/>
<protein>
    <submittedName>
        <fullName evidence="2">Uncharacterized protein</fullName>
    </submittedName>
</protein>
<evidence type="ECO:0000256" key="1">
    <source>
        <dbReference type="SAM" id="MobiDB-lite"/>
    </source>
</evidence>
<feature type="compositionally biased region" description="Polar residues" evidence="1">
    <location>
        <begin position="334"/>
        <end position="344"/>
    </location>
</feature>
<sequence>MALTKQNACSTRRFHAKTTRISNSVALPPGTFENHRESAWTVLRVYSTVPAGASSIAVVGRGEEKSDGGDEQRKDGEDSGRKGTKEMNARTSGDVGGRASEGATANIGDLKGEEERSSGIGGADSINANEKGIGRWRVSKTCVCACWVFLIRSVEEKQRGEEERFTSVGGGEFVRVSADANVKDASDRMPSGDGDEGGRASGTDADSYLLLSPLQTRHREHQRPTKSTLSPATSAQHLAPSIPPSSTRGEDGLPTTQGSSHSHFDDEAVVSSAFSSLQQGRQRVEDVPSSSLPLTNTSTMPTTSKLTNKLTKSGSGISNSSCSDSGDAKKRSSAHQANFSIENTSTDKERDSEISHSQHRGAHGGEGRVIFPSTPFVPPPFDSVSSTSGKRGGSGDSSSSGGSAIISKERRLGRGGDEMRRALRTSRTTRPSFLRAEQRLSWSSVESGMSTSGISSDSESPSSTLSPSGGGIKTVAAAPTPPARHARRPSDGSNGIEMGGPPVLVVTNTSRRRVGWRR</sequence>
<dbReference type="Proteomes" id="UP000053477">
    <property type="component" value="Unassembled WGS sequence"/>
</dbReference>
<dbReference type="InParanoid" id="A0A0H2R363"/>
<feature type="compositionally biased region" description="Polar residues" evidence="1">
    <location>
        <begin position="272"/>
        <end position="281"/>
    </location>
</feature>
<feature type="region of interest" description="Disordered" evidence="1">
    <location>
        <begin position="57"/>
        <end position="128"/>
    </location>
</feature>
<feature type="compositionally biased region" description="Basic and acidic residues" evidence="1">
    <location>
        <begin position="345"/>
        <end position="356"/>
    </location>
</feature>
<evidence type="ECO:0000313" key="3">
    <source>
        <dbReference type="Proteomes" id="UP000053477"/>
    </source>
</evidence>
<proteinExistence type="predicted"/>
<feature type="compositionally biased region" description="Low complexity" evidence="1">
    <location>
        <begin position="441"/>
        <end position="467"/>
    </location>
</feature>
<dbReference type="EMBL" id="KQ086267">
    <property type="protein sequence ID" value="KLO05787.1"/>
    <property type="molecule type" value="Genomic_DNA"/>
</dbReference>
<organism evidence="2 3">
    <name type="scientific">Schizopora paradoxa</name>
    <dbReference type="NCBI Taxonomy" id="27342"/>
    <lineage>
        <taxon>Eukaryota</taxon>
        <taxon>Fungi</taxon>
        <taxon>Dikarya</taxon>
        <taxon>Basidiomycota</taxon>
        <taxon>Agaricomycotina</taxon>
        <taxon>Agaricomycetes</taxon>
        <taxon>Hymenochaetales</taxon>
        <taxon>Schizoporaceae</taxon>
        <taxon>Schizopora</taxon>
    </lineage>
</organism>
<feature type="compositionally biased region" description="Basic and acidic residues" evidence="1">
    <location>
        <begin position="407"/>
        <end position="421"/>
    </location>
</feature>
<name>A0A0H2R363_9AGAM</name>
<accession>A0A0H2R363</accession>
<feature type="compositionally biased region" description="Low complexity" evidence="1">
    <location>
        <begin position="288"/>
        <end position="325"/>
    </location>
</feature>
<gene>
    <name evidence="2" type="ORF">SCHPADRAFT_1002705</name>
</gene>
<feature type="compositionally biased region" description="Polar residues" evidence="1">
    <location>
        <begin position="225"/>
        <end position="236"/>
    </location>
</feature>
<evidence type="ECO:0000313" key="2">
    <source>
        <dbReference type="EMBL" id="KLO05787.1"/>
    </source>
</evidence>
<reference evidence="2 3" key="1">
    <citation type="submission" date="2015-04" db="EMBL/GenBank/DDBJ databases">
        <title>Complete genome sequence of Schizopora paradoxa KUC8140, a cosmopolitan wood degrader in East Asia.</title>
        <authorList>
            <consortium name="DOE Joint Genome Institute"/>
            <person name="Min B."/>
            <person name="Park H."/>
            <person name="Jang Y."/>
            <person name="Kim J.-J."/>
            <person name="Kim K.H."/>
            <person name="Pangilinan J."/>
            <person name="Lipzen A."/>
            <person name="Riley R."/>
            <person name="Grigoriev I.V."/>
            <person name="Spatafora J.W."/>
            <person name="Choi I.-G."/>
        </authorList>
    </citation>
    <scope>NUCLEOTIDE SEQUENCE [LARGE SCALE GENOMIC DNA]</scope>
    <source>
        <strain evidence="2 3">KUC8140</strain>
    </source>
</reference>
<keyword evidence="3" id="KW-1185">Reference proteome</keyword>
<feature type="region of interest" description="Disordered" evidence="1">
    <location>
        <begin position="179"/>
        <end position="518"/>
    </location>
</feature>